<dbReference type="KEGG" id="cser:CCO03_11730"/>
<dbReference type="Gene3D" id="2.40.50.180">
    <property type="entry name" value="CheA-289, Domain 4"/>
    <property type="match status" value="1"/>
</dbReference>
<organism evidence="2 3">
    <name type="scientific">Comamonas serinivorans</name>
    <dbReference type="NCBI Taxonomy" id="1082851"/>
    <lineage>
        <taxon>Bacteria</taxon>
        <taxon>Pseudomonadati</taxon>
        <taxon>Pseudomonadota</taxon>
        <taxon>Betaproteobacteria</taxon>
        <taxon>Burkholderiales</taxon>
        <taxon>Comamonadaceae</taxon>
        <taxon>Comamonas</taxon>
    </lineage>
</organism>
<evidence type="ECO:0000313" key="3">
    <source>
        <dbReference type="Proteomes" id="UP000196138"/>
    </source>
</evidence>
<name>A0A1Y0EP94_9BURK</name>
<feature type="domain" description="CheW-like" evidence="1">
    <location>
        <begin position="27"/>
        <end position="167"/>
    </location>
</feature>
<dbReference type="AlphaFoldDB" id="A0A1Y0EP94"/>
<proteinExistence type="predicted"/>
<protein>
    <recommendedName>
        <fullName evidence="1">CheW-like domain-containing protein</fullName>
    </recommendedName>
</protein>
<dbReference type="OrthoDB" id="5298045at2"/>
<dbReference type="SUPFAM" id="SSF50341">
    <property type="entry name" value="CheW-like"/>
    <property type="match status" value="1"/>
</dbReference>
<dbReference type="RefSeq" id="WP_087281242.1">
    <property type="nucleotide sequence ID" value="NZ_CP021455.1"/>
</dbReference>
<evidence type="ECO:0000313" key="2">
    <source>
        <dbReference type="EMBL" id="ARU05260.1"/>
    </source>
</evidence>
<dbReference type="GO" id="GO:0007165">
    <property type="term" value="P:signal transduction"/>
    <property type="evidence" value="ECO:0007669"/>
    <property type="project" value="InterPro"/>
</dbReference>
<keyword evidence="3" id="KW-1185">Reference proteome</keyword>
<reference evidence="2 3" key="1">
    <citation type="submission" date="2017-05" db="EMBL/GenBank/DDBJ databases">
        <authorList>
            <person name="Song R."/>
            <person name="Chenine A.L."/>
            <person name="Ruprecht R.M."/>
        </authorList>
    </citation>
    <scope>NUCLEOTIDE SEQUENCE [LARGE SCALE GENOMIC DNA]</scope>
    <source>
        <strain evidence="2 3">DSM 26136</strain>
    </source>
</reference>
<dbReference type="InterPro" id="IPR036061">
    <property type="entry name" value="CheW-like_dom_sf"/>
</dbReference>
<dbReference type="Pfam" id="PF01584">
    <property type="entry name" value="CheW"/>
    <property type="match status" value="1"/>
</dbReference>
<dbReference type="InterPro" id="IPR002545">
    <property type="entry name" value="CheW-lke_dom"/>
</dbReference>
<accession>A0A1Y0EP94</accession>
<dbReference type="Proteomes" id="UP000196138">
    <property type="component" value="Chromosome"/>
</dbReference>
<sequence>MADKQALENLQNRLTDKLKVVEQVTQGASWLGVESHGRLLLLPLSHAGEIFPFEGAKRVPYVKPWFVGVANLRGALCGVVDIGGFVASDVPPNTGPQSRVVALNPLLQINAALLIDRLMGLKTRRDFVRSTSVGENLPDYFGHMYTDQAGKSWQEINLQKLALSEQFLSIAEAV</sequence>
<gene>
    <name evidence="2" type="ORF">CCO03_11730</name>
</gene>
<dbReference type="GO" id="GO:0006935">
    <property type="term" value="P:chemotaxis"/>
    <property type="evidence" value="ECO:0007669"/>
    <property type="project" value="InterPro"/>
</dbReference>
<dbReference type="EMBL" id="CP021455">
    <property type="protein sequence ID" value="ARU05260.1"/>
    <property type="molecule type" value="Genomic_DNA"/>
</dbReference>
<evidence type="ECO:0000259" key="1">
    <source>
        <dbReference type="PROSITE" id="PS50851"/>
    </source>
</evidence>
<dbReference type="PROSITE" id="PS50851">
    <property type="entry name" value="CHEW"/>
    <property type="match status" value="1"/>
</dbReference>